<feature type="binding site" evidence="3">
    <location>
        <position position="114"/>
    </location>
    <ligand>
        <name>phosphoenolpyruvate</name>
        <dbReference type="ChEBI" id="CHEBI:58702"/>
    </ligand>
</feature>
<name>A0A562WC32_9ACTN</name>
<keyword evidence="6" id="KW-1185">Reference proteome</keyword>
<evidence type="ECO:0000256" key="2">
    <source>
        <dbReference type="ARBA" id="ARBA00022679"/>
    </source>
</evidence>
<keyword evidence="4" id="KW-0057">Aromatic amino acid biosynthesis</keyword>
<feature type="binding site" evidence="3">
    <location>
        <begin position="227"/>
        <end position="228"/>
    </location>
    <ligand>
        <name>phosphoenolpyruvate</name>
        <dbReference type="ChEBI" id="CHEBI:58702"/>
    </ligand>
</feature>
<dbReference type="UniPathway" id="UPA00053">
    <property type="reaction ID" value="UER00084"/>
</dbReference>
<dbReference type="SUPFAM" id="SSF51569">
    <property type="entry name" value="Aldolase"/>
    <property type="match status" value="1"/>
</dbReference>
<accession>A0A562WC32</accession>
<reference evidence="5 6" key="1">
    <citation type="submission" date="2019-07" db="EMBL/GenBank/DDBJ databases">
        <title>R&amp;d 2014.</title>
        <authorList>
            <person name="Klenk H.-P."/>
        </authorList>
    </citation>
    <scope>NUCLEOTIDE SEQUENCE [LARGE SCALE GENOMIC DNA]</scope>
    <source>
        <strain evidence="5 6">DSM 43912</strain>
    </source>
</reference>
<feature type="binding site" evidence="3">
    <location>
        <position position="355"/>
    </location>
    <ligand>
        <name>Mn(2+)</name>
        <dbReference type="ChEBI" id="CHEBI:29035"/>
    </ligand>
</feature>
<feature type="binding site" evidence="3">
    <location>
        <position position="281"/>
    </location>
    <ligand>
        <name>phosphoenolpyruvate</name>
        <dbReference type="ChEBI" id="CHEBI:58702"/>
    </ligand>
</feature>
<evidence type="ECO:0000256" key="3">
    <source>
        <dbReference type="PIRSR" id="PIRSR602480-1"/>
    </source>
</evidence>
<dbReference type="GO" id="GO:0008652">
    <property type="term" value="P:amino acid biosynthetic process"/>
    <property type="evidence" value="ECO:0007669"/>
    <property type="project" value="UniProtKB-KW"/>
</dbReference>
<feature type="binding site" evidence="3">
    <location>
        <position position="75"/>
    </location>
    <ligand>
        <name>Mn(2+)</name>
        <dbReference type="ChEBI" id="CHEBI:29035"/>
    </ligand>
</feature>
<proteinExistence type="inferred from homology"/>
<dbReference type="PANTHER" id="PTHR21337">
    <property type="entry name" value="PHOSPHO-2-DEHYDRO-3-DEOXYHEPTONATE ALDOLASE 1, 2"/>
    <property type="match status" value="1"/>
</dbReference>
<keyword evidence="3" id="KW-0464">Manganese</keyword>
<dbReference type="EC" id="2.5.1.54" evidence="4"/>
<keyword evidence="3" id="KW-0104">Cadmium</keyword>
<evidence type="ECO:0000256" key="4">
    <source>
        <dbReference type="RuleBase" id="RU363071"/>
    </source>
</evidence>
<dbReference type="InterPro" id="IPR013785">
    <property type="entry name" value="Aldolase_TIM"/>
</dbReference>
<gene>
    <name evidence="5" type="ORF">JD81_01166</name>
</gene>
<dbReference type="Pfam" id="PF01474">
    <property type="entry name" value="DAHP_synth_2"/>
    <property type="match status" value="2"/>
</dbReference>
<comment type="caution">
    <text evidence="5">The sequence shown here is derived from an EMBL/GenBank/DDBJ whole genome shotgun (WGS) entry which is preliminary data.</text>
</comment>
<sequence>MQQPRSAADFIELGPWEGMPAAQQPDWRDHPAYPGACRALASAAPLVTAPEIRQLREALSRLATTNTLLLQLGDCAESFYECTPRHTAAKLEFIDRLGDRLSELTGQSVIRVGRMGGQFAKPRSQAFEWYEALSIPSFRGHMVNSEIATSAARQANPWRMVWAYEASDGVQRVMRTYRQGNGRTATTDGPWSSHEALVVDYESRLIRRDPDTDDLYLGSTHLPWVGERTRQPAEAHVALLSSVVNPVGCKIGPAANPDDILRVCEALDPRREPGRLVLIPRMGRDRIREALPPIVRRVANAGHPVVWLSDPMHGNTVTSRIGLKTRHLADVITEALRFRDIVEEHRQRAAGLHLEVAADDVTECVGGSVEDEEALRRRYTSLCDPRLNASQATELIEAWAKGTAAGAAAAP</sequence>
<dbReference type="EMBL" id="VLLP01000001">
    <property type="protein sequence ID" value="TWJ27675.1"/>
    <property type="molecule type" value="Genomic_DNA"/>
</dbReference>
<comment type="cofactor">
    <cofactor evidence="3">
        <name>Mn(2+)</name>
        <dbReference type="ChEBI" id="CHEBI:29035"/>
    </cofactor>
    <cofactor evidence="3">
        <name>Co(2+)</name>
        <dbReference type="ChEBI" id="CHEBI:48828"/>
    </cofactor>
    <cofactor evidence="3">
        <name>Cd(2+)</name>
        <dbReference type="ChEBI" id="CHEBI:48775"/>
    </cofactor>
    <text evidence="3">Binds 1 divalent cation per subunit. The enzyme is active with manganese, cobalt or cadmium ions.</text>
</comment>
<keyword evidence="3" id="KW-0170">Cobalt</keyword>
<dbReference type="GO" id="GO:0009423">
    <property type="term" value="P:chorismate biosynthetic process"/>
    <property type="evidence" value="ECO:0007669"/>
    <property type="project" value="UniProtKB-UniPathway"/>
</dbReference>
<organism evidence="5 6">
    <name type="scientific">Micromonospora sagamiensis</name>
    <dbReference type="NCBI Taxonomy" id="47875"/>
    <lineage>
        <taxon>Bacteria</taxon>
        <taxon>Bacillati</taxon>
        <taxon>Actinomycetota</taxon>
        <taxon>Actinomycetes</taxon>
        <taxon>Micromonosporales</taxon>
        <taxon>Micromonosporaceae</taxon>
        <taxon>Micromonospora</taxon>
    </lineage>
</organism>
<dbReference type="Gene3D" id="3.20.20.70">
    <property type="entry name" value="Aldolase class I"/>
    <property type="match status" value="1"/>
</dbReference>
<dbReference type="RefSeq" id="WP_145815918.1">
    <property type="nucleotide sequence ID" value="NZ_AP023438.1"/>
</dbReference>
<dbReference type="AlphaFoldDB" id="A0A562WC32"/>
<feature type="binding site" evidence="3">
    <location>
        <position position="250"/>
    </location>
    <ligand>
        <name>phosphoenolpyruvate</name>
        <dbReference type="ChEBI" id="CHEBI:58702"/>
    </ligand>
</feature>
<dbReference type="GO" id="GO:0009073">
    <property type="term" value="P:aromatic amino acid family biosynthetic process"/>
    <property type="evidence" value="ECO:0007669"/>
    <property type="project" value="UniProtKB-KW"/>
</dbReference>
<evidence type="ECO:0000256" key="1">
    <source>
        <dbReference type="ARBA" id="ARBA00008911"/>
    </source>
</evidence>
<keyword evidence="4" id="KW-0028">Amino-acid biosynthesis</keyword>
<evidence type="ECO:0000313" key="6">
    <source>
        <dbReference type="Proteomes" id="UP000319728"/>
    </source>
</evidence>
<comment type="similarity">
    <text evidence="1 4">Belongs to the class-II DAHP synthase family.</text>
</comment>
<dbReference type="OrthoDB" id="9766852at2"/>
<dbReference type="PANTHER" id="PTHR21337:SF0">
    <property type="entry name" value="PHOSPHO-2-DEHYDRO-3-DEOXYHEPTONATE ALDOLASE"/>
    <property type="match status" value="1"/>
</dbReference>
<dbReference type="GO" id="GO:0003849">
    <property type="term" value="F:3-deoxy-7-phosphoheptulonate synthase activity"/>
    <property type="evidence" value="ECO:0007669"/>
    <property type="project" value="UniProtKB-EC"/>
</dbReference>
<dbReference type="InterPro" id="IPR002480">
    <property type="entry name" value="DAHP_synth_2"/>
</dbReference>
<protein>
    <recommendedName>
        <fullName evidence="4">Phospho-2-dehydro-3-deoxyheptonate aldolase</fullName>
        <ecNumber evidence="4">2.5.1.54</ecNumber>
    </recommendedName>
</protein>
<feature type="binding site" evidence="3">
    <location>
        <position position="313"/>
    </location>
    <ligand>
        <name>Mn(2+)</name>
        <dbReference type="ChEBI" id="CHEBI:29035"/>
    </ligand>
</feature>
<evidence type="ECO:0000313" key="5">
    <source>
        <dbReference type="EMBL" id="TWJ27675.1"/>
    </source>
</evidence>
<dbReference type="Proteomes" id="UP000319728">
    <property type="component" value="Unassembled WGS sequence"/>
</dbReference>
<feature type="binding site" evidence="3">
    <location>
        <position position="384"/>
    </location>
    <ligand>
        <name>Mn(2+)</name>
        <dbReference type="ChEBI" id="CHEBI:29035"/>
    </ligand>
</feature>
<keyword evidence="2 4" id="KW-0808">Transferase</keyword>
<comment type="catalytic activity">
    <reaction evidence="4">
        <text>D-erythrose 4-phosphate + phosphoenolpyruvate + H2O = 7-phospho-2-dehydro-3-deoxy-D-arabino-heptonate + phosphate</text>
        <dbReference type="Rhea" id="RHEA:14717"/>
        <dbReference type="ChEBI" id="CHEBI:15377"/>
        <dbReference type="ChEBI" id="CHEBI:16897"/>
        <dbReference type="ChEBI" id="CHEBI:43474"/>
        <dbReference type="ChEBI" id="CHEBI:58394"/>
        <dbReference type="ChEBI" id="CHEBI:58702"/>
        <dbReference type="EC" id="2.5.1.54"/>
    </reaction>
</comment>
<comment type="pathway">
    <text evidence="4">Metabolic intermediate biosynthesis; chorismate biosynthesis; chorismate from D-erythrose 4-phosphate and phosphoenolpyruvate: step 1/7.</text>
</comment>